<evidence type="ECO:0000313" key="2">
    <source>
        <dbReference type="EMBL" id="KAK4477982.1"/>
    </source>
</evidence>
<dbReference type="InterPro" id="IPR001810">
    <property type="entry name" value="F-box_dom"/>
</dbReference>
<dbReference type="InterPro" id="IPR041567">
    <property type="entry name" value="COI1_F-box"/>
</dbReference>
<name>A0ABR0CLW2_9LAMI</name>
<evidence type="ECO:0000313" key="3">
    <source>
        <dbReference type="Proteomes" id="UP001291926"/>
    </source>
</evidence>
<accession>A0ABR0CLW2</accession>
<dbReference type="Gene3D" id="1.20.1280.50">
    <property type="match status" value="1"/>
</dbReference>
<dbReference type="Pfam" id="PF18511">
    <property type="entry name" value="F-box_5"/>
    <property type="match status" value="1"/>
</dbReference>
<dbReference type="EMBL" id="JAYDYQ010002688">
    <property type="protein sequence ID" value="KAK4477982.1"/>
    <property type="molecule type" value="Genomic_DNA"/>
</dbReference>
<reference evidence="2 3" key="1">
    <citation type="journal article" date="2023" name="bioRxiv">
        <title>Genome report: Whole genome sequence and annotation of Penstemon davidsonii.</title>
        <authorList>
            <person name="Ostevik K.L."/>
            <person name="Alabady M."/>
            <person name="Zhang M."/>
            <person name="Rausher M.D."/>
        </authorList>
    </citation>
    <scope>NUCLEOTIDE SEQUENCE [LARGE SCALE GENOMIC DNA]</scope>
    <source>
        <strain evidence="2">DNT005</strain>
        <tissue evidence="2">Whole leaf</tissue>
    </source>
</reference>
<sequence>MRGYDRINTVLPDELLLEIFHHVDSKPNRDTCALVCKRWLSLERLSRESIRIGASASPDNRVRLLSRCFVNIRCVFVDERLSISLPVHYSALTKTNPEMALEKFQLFACSMQRSISDARL</sequence>
<feature type="domain" description="F-box" evidence="1">
    <location>
        <begin position="11"/>
        <end position="52"/>
    </location>
</feature>
<comment type="caution">
    <text evidence="2">The sequence shown here is derived from an EMBL/GenBank/DDBJ whole genome shotgun (WGS) entry which is preliminary data.</text>
</comment>
<evidence type="ECO:0000259" key="1">
    <source>
        <dbReference type="SMART" id="SM00256"/>
    </source>
</evidence>
<protein>
    <recommendedName>
        <fullName evidence="1">F-box domain-containing protein</fullName>
    </recommendedName>
</protein>
<dbReference type="InterPro" id="IPR036047">
    <property type="entry name" value="F-box-like_dom_sf"/>
</dbReference>
<dbReference type="SMART" id="SM00256">
    <property type="entry name" value="FBOX"/>
    <property type="match status" value="1"/>
</dbReference>
<proteinExistence type="predicted"/>
<keyword evidence="3" id="KW-1185">Reference proteome</keyword>
<organism evidence="2 3">
    <name type="scientific">Penstemon davidsonii</name>
    <dbReference type="NCBI Taxonomy" id="160366"/>
    <lineage>
        <taxon>Eukaryota</taxon>
        <taxon>Viridiplantae</taxon>
        <taxon>Streptophyta</taxon>
        <taxon>Embryophyta</taxon>
        <taxon>Tracheophyta</taxon>
        <taxon>Spermatophyta</taxon>
        <taxon>Magnoliopsida</taxon>
        <taxon>eudicotyledons</taxon>
        <taxon>Gunneridae</taxon>
        <taxon>Pentapetalae</taxon>
        <taxon>asterids</taxon>
        <taxon>lamiids</taxon>
        <taxon>Lamiales</taxon>
        <taxon>Plantaginaceae</taxon>
        <taxon>Cheloneae</taxon>
        <taxon>Penstemon</taxon>
    </lineage>
</organism>
<gene>
    <name evidence="2" type="ORF">RD792_017247</name>
</gene>
<dbReference type="SUPFAM" id="SSF81383">
    <property type="entry name" value="F-box domain"/>
    <property type="match status" value="1"/>
</dbReference>
<dbReference type="Proteomes" id="UP001291926">
    <property type="component" value="Unassembled WGS sequence"/>
</dbReference>
<dbReference type="CDD" id="cd22159">
    <property type="entry name" value="F-box_AtTIR1-like"/>
    <property type="match status" value="1"/>
</dbReference>